<sequence length="71" mass="7803">MSLLTKVLCWAVVTVLWALAAVYLTWLALPGIRYVPDGPQYRFIATLLAGLVGVLAGPFVGWKAVRILFNK</sequence>
<dbReference type="Proteomes" id="UP001165263">
    <property type="component" value="Unassembled WGS sequence"/>
</dbReference>
<evidence type="ECO:0000313" key="2">
    <source>
        <dbReference type="EMBL" id="MCS0630305.1"/>
    </source>
</evidence>
<proteinExistence type="predicted"/>
<accession>A0ABT2BYU9</accession>
<organism evidence="2 3">
    <name type="scientific">Telluria mixta</name>
    <dbReference type="NCBI Taxonomy" id="34071"/>
    <lineage>
        <taxon>Bacteria</taxon>
        <taxon>Pseudomonadati</taxon>
        <taxon>Pseudomonadota</taxon>
        <taxon>Betaproteobacteria</taxon>
        <taxon>Burkholderiales</taxon>
        <taxon>Oxalobacteraceae</taxon>
        <taxon>Telluria group</taxon>
        <taxon>Telluria</taxon>
    </lineage>
</organism>
<gene>
    <name evidence="2" type="ORF">NX786_13260</name>
</gene>
<dbReference type="EMBL" id="JANUHC010000004">
    <property type="protein sequence ID" value="MCS0630305.1"/>
    <property type="molecule type" value="Genomic_DNA"/>
</dbReference>
<keyword evidence="1" id="KW-1133">Transmembrane helix</keyword>
<keyword evidence="3" id="KW-1185">Reference proteome</keyword>
<keyword evidence="1" id="KW-0472">Membrane</keyword>
<keyword evidence="1" id="KW-0812">Transmembrane</keyword>
<dbReference type="RefSeq" id="WP_259449418.1">
    <property type="nucleotide sequence ID" value="NZ_CP119520.1"/>
</dbReference>
<name>A0ABT2BYU9_9BURK</name>
<reference evidence="2" key="1">
    <citation type="submission" date="2022-08" db="EMBL/GenBank/DDBJ databases">
        <title>Reclassification of Massilia species as members of the genera Telluria, Duganella, Pseudoduganella, Mokoshia gen. nov. and Zemynaea gen. nov. using orthogonal and non-orthogonal genome-based approaches.</title>
        <authorList>
            <person name="Bowman J.P."/>
        </authorList>
    </citation>
    <scope>NUCLEOTIDE SEQUENCE</scope>
    <source>
        <strain evidence="2">LMG 11547</strain>
    </source>
</reference>
<feature type="transmembrane region" description="Helical" evidence="1">
    <location>
        <begin position="7"/>
        <end position="29"/>
    </location>
</feature>
<feature type="transmembrane region" description="Helical" evidence="1">
    <location>
        <begin position="41"/>
        <end position="62"/>
    </location>
</feature>
<protein>
    <submittedName>
        <fullName evidence="2">Uncharacterized protein</fullName>
    </submittedName>
</protein>
<comment type="caution">
    <text evidence="2">The sequence shown here is derived from an EMBL/GenBank/DDBJ whole genome shotgun (WGS) entry which is preliminary data.</text>
</comment>
<evidence type="ECO:0000256" key="1">
    <source>
        <dbReference type="SAM" id="Phobius"/>
    </source>
</evidence>
<evidence type="ECO:0000313" key="3">
    <source>
        <dbReference type="Proteomes" id="UP001165263"/>
    </source>
</evidence>